<name>A0A976M928_THEOR</name>
<feature type="region of interest" description="Disordered" evidence="1">
    <location>
        <begin position="269"/>
        <end position="297"/>
    </location>
</feature>
<evidence type="ECO:0000313" key="2">
    <source>
        <dbReference type="EMBL" id="UKK00084.2"/>
    </source>
</evidence>
<feature type="compositionally biased region" description="Basic and acidic residues" evidence="1">
    <location>
        <begin position="269"/>
        <end position="288"/>
    </location>
</feature>
<dbReference type="Proteomes" id="UP000244811">
    <property type="component" value="Chromosome 1"/>
</dbReference>
<dbReference type="EMBL" id="CP056069">
    <property type="protein sequence ID" value="UKK00084.2"/>
    <property type="molecule type" value="Genomic_DNA"/>
</dbReference>
<protein>
    <submittedName>
        <fullName evidence="2">Uncharacterized protein</fullName>
    </submittedName>
</protein>
<sequence length="341" mass="40650">MDSNQENSNNHSYYNYQVPDLMVTNHNITRVQSDPEYLRDLGSAKTYRDDIYFSTEDFDEDYSDHFMTKGIKELVESIHAQDEYRYANYATTSNLFQKYLETMTNLKDLLLPKSDGAFHEKWIEIAVEFQRNCEDIFLRHVKQEYILTFLPMVPKQLEYTSMKLKELALRTEREQENFKNLYSLIALGFIGKMKLLSFYLSLTAEGDSSKQTEAINPEMEMMKANQIINYQNPYRQIISSNAIDTMRYEGHYPQDQMYEMGERYEGVEGNFDREKSQSYRGRRSERTTRNMGGYNYKLRDNNGDKVYDIIEEEDEEEDYIVKKRELGRRKNSRRARGRKRI</sequence>
<evidence type="ECO:0000256" key="1">
    <source>
        <dbReference type="SAM" id="MobiDB-lite"/>
    </source>
</evidence>
<organism evidence="2 3">
    <name type="scientific">Theileria orientalis</name>
    <dbReference type="NCBI Taxonomy" id="68886"/>
    <lineage>
        <taxon>Eukaryota</taxon>
        <taxon>Sar</taxon>
        <taxon>Alveolata</taxon>
        <taxon>Apicomplexa</taxon>
        <taxon>Aconoidasida</taxon>
        <taxon>Piroplasmida</taxon>
        <taxon>Theileriidae</taxon>
        <taxon>Theileria</taxon>
    </lineage>
</organism>
<proteinExistence type="predicted"/>
<reference evidence="2" key="1">
    <citation type="submission" date="2022-07" db="EMBL/GenBank/DDBJ databases">
        <title>Evaluation of T. orientalis genome assembly methods using nanopore sequencing and analysis of variation between genomes.</title>
        <authorList>
            <person name="Yam J."/>
            <person name="Micallef M.L."/>
            <person name="Liu M."/>
            <person name="Djordjevic S.P."/>
            <person name="Bogema D.R."/>
            <person name="Jenkins C."/>
        </authorList>
    </citation>
    <scope>NUCLEOTIDE SEQUENCE</scope>
    <source>
        <strain evidence="2">Goon Nure</strain>
    </source>
</reference>
<dbReference type="AlphaFoldDB" id="A0A976M928"/>
<gene>
    <name evidence="2" type="ORF">MACK_000152</name>
</gene>
<evidence type="ECO:0000313" key="3">
    <source>
        <dbReference type="Proteomes" id="UP000244811"/>
    </source>
</evidence>
<accession>A0A976M928</accession>